<evidence type="ECO:0000259" key="4">
    <source>
        <dbReference type="Pfam" id="PF00326"/>
    </source>
</evidence>
<dbReference type="PANTHER" id="PTHR42776:SF28">
    <property type="entry name" value="GLUTAMYL ENDOPEPTIDASE, CHLOROPLASTIC-RELATED"/>
    <property type="match status" value="1"/>
</dbReference>
<name>A0A432W6Y8_9GAMM</name>
<comment type="caution">
    <text evidence="5">The sequence shown here is derived from an EMBL/GenBank/DDBJ whole genome shotgun (WGS) entry which is preliminary data.</text>
</comment>
<dbReference type="SUPFAM" id="SSF82171">
    <property type="entry name" value="DPP6 N-terminal domain-like"/>
    <property type="match status" value="1"/>
</dbReference>
<protein>
    <submittedName>
        <fullName evidence="5">S9 family peptidase</fullName>
    </submittedName>
</protein>
<dbReference type="RefSeq" id="WP_126802653.1">
    <property type="nucleotide sequence ID" value="NZ_PIPL01000001.1"/>
</dbReference>
<dbReference type="Gene3D" id="2.120.10.30">
    <property type="entry name" value="TolB, C-terminal domain"/>
    <property type="match status" value="1"/>
</dbReference>
<gene>
    <name evidence="5" type="ORF">CWE09_03645</name>
</gene>
<dbReference type="Proteomes" id="UP000288293">
    <property type="component" value="Unassembled WGS sequence"/>
</dbReference>
<accession>A0A432W6Y8</accession>
<evidence type="ECO:0000256" key="3">
    <source>
        <dbReference type="SAM" id="SignalP"/>
    </source>
</evidence>
<dbReference type="InterPro" id="IPR029058">
    <property type="entry name" value="AB_hydrolase_fold"/>
</dbReference>
<dbReference type="Gene3D" id="3.40.50.1820">
    <property type="entry name" value="alpha/beta hydrolase"/>
    <property type="match status" value="1"/>
</dbReference>
<proteinExistence type="predicted"/>
<dbReference type="AlphaFoldDB" id="A0A432W6Y8"/>
<sequence>MLQQQIRRTFGVAAGLLLFSLPAAANQIEVSYQQPAQEVIDIVDAAPAPGASISPGSNYLLVQNYPALPALSDLAVPEYRLAGRRINPDNNTISQSRFIENLRIVDIGSTEQRPVSGLPEDSRIINTLWAPDGEQLAVLNMEADQVSLWLVDAQSAEASRWTDVQVNAVWGGQMHWNEDSSAVYLLAVDTERGEEPKASPVPQGPIVTESRGRTAPARTYQDLLADSHDELLFDYYFSSQITRIDQQGNQKKIGEPGVFNTFSLSPDSQHLLVTELQRPYSHAVPQFRFARTTEVWNTDGEKVYQVVEQPLADDLPISFDAVVESRRSISWRNDADATLVWAQAADGGDPRNESDVRDQVFQLPAPFDAEPEKLLELSTRYARLLAADGDTAIVWERWWNSREEKAWRINTAGEAEPELMWERSWQDRYGDPGSPMTTRTEDGRRVLFVDDGHILLTGDGASDEGDRPFIDRRNLDSGDTERLWRSESPYFEQPRALVDAESMTFLTQREASDQPADFYLRTLGEEQLTALTQTEHPMPHTLGISRELVHYEREDGLAMSATLFLPEGYDAERDGPLPTIVWAYPREYRSAADAAQVSGSPYEFNRISFWRPQFLATQGYAVFDNATMPIVGEGDKRPNDTFIEQLVMNSEAVIKAGVDKGVTDANRVALGGHSYGAFMTANVLAHSDLFQAGIARSGAYNRSLTPFGFQREERTVWDDPQLYLDMSPFFSAHQIKTPLLLIHGSEDNNSGTFPMQSERLYQAVKGLGGTSRLVMLPLESHGYRARESILHMLWETVEWLDEFVKDADTE</sequence>
<dbReference type="GO" id="GO:0004252">
    <property type="term" value="F:serine-type endopeptidase activity"/>
    <property type="evidence" value="ECO:0007669"/>
    <property type="project" value="TreeGrafter"/>
</dbReference>
<dbReference type="SUPFAM" id="SSF53474">
    <property type="entry name" value="alpha/beta-Hydrolases"/>
    <property type="match status" value="1"/>
</dbReference>
<keyword evidence="1" id="KW-0378">Hydrolase</keyword>
<evidence type="ECO:0000256" key="2">
    <source>
        <dbReference type="SAM" id="MobiDB-lite"/>
    </source>
</evidence>
<feature type="signal peptide" evidence="3">
    <location>
        <begin position="1"/>
        <end position="25"/>
    </location>
</feature>
<dbReference type="OrthoDB" id="6388416at2"/>
<evidence type="ECO:0000313" key="5">
    <source>
        <dbReference type="EMBL" id="RUO25835.1"/>
    </source>
</evidence>
<reference evidence="5 6" key="1">
    <citation type="journal article" date="2011" name="Front. Microbiol.">
        <title>Genomic signatures of strain selection and enhancement in Bacillus atrophaeus var. globigii, a historical biowarfare simulant.</title>
        <authorList>
            <person name="Gibbons H.S."/>
            <person name="Broomall S.M."/>
            <person name="McNew L.A."/>
            <person name="Daligault H."/>
            <person name="Chapman C."/>
            <person name="Bruce D."/>
            <person name="Karavis M."/>
            <person name="Krepps M."/>
            <person name="McGregor P.A."/>
            <person name="Hong C."/>
            <person name="Park K.H."/>
            <person name="Akmal A."/>
            <person name="Feldman A."/>
            <person name="Lin J.S."/>
            <person name="Chang W.E."/>
            <person name="Higgs B.W."/>
            <person name="Demirev P."/>
            <person name="Lindquist J."/>
            <person name="Liem A."/>
            <person name="Fochler E."/>
            <person name="Read T.D."/>
            <person name="Tapia R."/>
            <person name="Johnson S."/>
            <person name="Bishop-Lilly K.A."/>
            <person name="Detter C."/>
            <person name="Han C."/>
            <person name="Sozhamannan S."/>
            <person name="Rosenzweig C.N."/>
            <person name="Skowronski E.W."/>
        </authorList>
    </citation>
    <scope>NUCLEOTIDE SEQUENCE [LARGE SCALE GENOMIC DNA]</scope>
    <source>
        <strain evidence="5 6">MLST1</strain>
    </source>
</reference>
<feature type="chain" id="PRO_5019348913" evidence="3">
    <location>
        <begin position="26"/>
        <end position="810"/>
    </location>
</feature>
<organism evidence="5 6">
    <name type="scientific">Aliidiomarina minuta</name>
    <dbReference type="NCBI Taxonomy" id="880057"/>
    <lineage>
        <taxon>Bacteria</taxon>
        <taxon>Pseudomonadati</taxon>
        <taxon>Pseudomonadota</taxon>
        <taxon>Gammaproteobacteria</taxon>
        <taxon>Alteromonadales</taxon>
        <taxon>Idiomarinaceae</taxon>
        <taxon>Aliidiomarina</taxon>
    </lineage>
</organism>
<feature type="region of interest" description="Disordered" evidence="2">
    <location>
        <begin position="194"/>
        <end position="213"/>
    </location>
</feature>
<dbReference type="EMBL" id="PIPL01000001">
    <property type="protein sequence ID" value="RUO25835.1"/>
    <property type="molecule type" value="Genomic_DNA"/>
</dbReference>
<feature type="domain" description="Peptidase S9 prolyl oligopeptidase catalytic" evidence="4">
    <location>
        <begin position="652"/>
        <end position="805"/>
    </location>
</feature>
<dbReference type="InterPro" id="IPR011042">
    <property type="entry name" value="6-blade_b-propeller_TolB-like"/>
</dbReference>
<keyword evidence="3" id="KW-0732">Signal</keyword>
<keyword evidence="6" id="KW-1185">Reference proteome</keyword>
<evidence type="ECO:0000313" key="6">
    <source>
        <dbReference type="Proteomes" id="UP000288293"/>
    </source>
</evidence>
<dbReference type="Pfam" id="PF00326">
    <property type="entry name" value="Peptidase_S9"/>
    <property type="match status" value="1"/>
</dbReference>
<dbReference type="PANTHER" id="PTHR42776">
    <property type="entry name" value="SERINE PEPTIDASE S9 FAMILY MEMBER"/>
    <property type="match status" value="1"/>
</dbReference>
<evidence type="ECO:0000256" key="1">
    <source>
        <dbReference type="ARBA" id="ARBA00022801"/>
    </source>
</evidence>
<dbReference type="GO" id="GO:0006508">
    <property type="term" value="P:proteolysis"/>
    <property type="evidence" value="ECO:0007669"/>
    <property type="project" value="InterPro"/>
</dbReference>
<dbReference type="InterPro" id="IPR001375">
    <property type="entry name" value="Peptidase_S9_cat"/>
</dbReference>